<keyword evidence="2 5" id="KW-0812">Transmembrane</keyword>
<feature type="signal peptide" evidence="6">
    <location>
        <begin position="1"/>
        <end position="25"/>
    </location>
</feature>
<dbReference type="Gene3D" id="1.20.1720.10">
    <property type="entry name" value="Multidrug resistance protein D"/>
    <property type="match status" value="1"/>
</dbReference>
<feature type="transmembrane region" description="Helical" evidence="5">
    <location>
        <begin position="223"/>
        <end position="241"/>
    </location>
</feature>
<feature type="transmembrane region" description="Helical" evidence="5">
    <location>
        <begin position="262"/>
        <end position="280"/>
    </location>
</feature>
<evidence type="ECO:0000313" key="8">
    <source>
        <dbReference type="EMBL" id="KAK0648820.1"/>
    </source>
</evidence>
<evidence type="ECO:0000256" key="3">
    <source>
        <dbReference type="ARBA" id="ARBA00022989"/>
    </source>
</evidence>
<dbReference type="Pfam" id="PF07690">
    <property type="entry name" value="MFS_1"/>
    <property type="match status" value="1"/>
</dbReference>
<dbReference type="EMBL" id="JAULSV010000003">
    <property type="protein sequence ID" value="KAK0648820.1"/>
    <property type="molecule type" value="Genomic_DNA"/>
</dbReference>
<keyword evidence="6" id="KW-0732">Signal</keyword>
<dbReference type="Proteomes" id="UP001174936">
    <property type="component" value="Unassembled WGS sequence"/>
</dbReference>
<feature type="transmembrane region" description="Helical" evidence="5">
    <location>
        <begin position="325"/>
        <end position="343"/>
    </location>
</feature>
<dbReference type="InterPro" id="IPR036259">
    <property type="entry name" value="MFS_trans_sf"/>
</dbReference>
<evidence type="ECO:0000256" key="6">
    <source>
        <dbReference type="SAM" id="SignalP"/>
    </source>
</evidence>
<name>A0AA39YBE1_9PEZI</name>
<feature type="transmembrane region" description="Helical" evidence="5">
    <location>
        <begin position="83"/>
        <end position="102"/>
    </location>
</feature>
<sequence length="448" mass="48469">MLASLAQALLPALLIALSFPGTTQGDIAWYSAAYSLTSATFVLPSGRLGDLFGHRGVFVIGYVWFALWSLLAGIAPYSSSGGTAYFCFARAMQGVGPALLVPNGLAMLGRAYAGEGMMKRKRVVMCLFGACAPMGFVVGGIMSCLVADGGRWWWGFWILAAVCVVLAVGSWAVLPRREGGRKGENGRIWTRLDGNGMLLGVTGLVLFNFSFTQAPQAGWTTPYIYFLLILGALFIIAFVWYERAMATYPLIPISAMTAQTTFVLACTATGWASFSIWIYYTVYLLENLRGWSPLPTSVSLAPAPVTGLTASLLAGWLMGKVGAHWVMLISMGAFFVGSLLMATAPVRQMYWGNTFWAILIMPFVSASVFSTLSSHERMAKGAERGWYLKCCCCCCCASCCYPFYPSRGGRYLCNKHTSVTSLQDSLNAFGAFFFRCSGGLSRCVRGPP</sequence>
<dbReference type="AlphaFoldDB" id="A0AA39YBE1"/>
<keyword evidence="9" id="KW-1185">Reference proteome</keyword>
<feature type="transmembrane region" description="Helical" evidence="5">
    <location>
        <begin position="355"/>
        <end position="374"/>
    </location>
</feature>
<evidence type="ECO:0000256" key="2">
    <source>
        <dbReference type="ARBA" id="ARBA00022692"/>
    </source>
</evidence>
<feature type="transmembrane region" description="Helical" evidence="5">
    <location>
        <begin position="194"/>
        <end position="211"/>
    </location>
</feature>
<evidence type="ECO:0000256" key="5">
    <source>
        <dbReference type="SAM" id="Phobius"/>
    </source>
</evidence>
<dbReference type="Gene3D" id="1.20.1250.20">
    <property type="entry name" value="MFS general substrate transporter like domains"/>
    <property type="match status" value="1"/>
</dbReference>
<protein>
    <submittedName>
        <fullName evidence="8">Major facilitator superfamily domain-containing protein</fullName>
    </submittedName>
</protein>
<accession>A0AA39YBE1</accession>
<feature type="chain" id="PRO_5041468562" evidence="6">
    <location>
        <begin position="26"/>
        <end position="448"/>
    </location>
</feature>
<feature type="transmembrane region" description="Helical" evidence="5">
    <location>
        <begin position="123"/>
        <end position="142"/>
    </location>
</feature>
<gene>
    <name evidence="8" type="ORF">B0T16DRAFT_120908</name>
</gene>
<dbReference type="InterPro" id="IPR020846">
    <property type="entry name" value="MFS_dom"/>
</dbReference>
<evidence type="ECO:0000256" key="1">
    <source>
        <dbReference type="ARBA" id="ARBA00004141"/>
    </source>
</evidence>
<evidence type="ECO:0000259" key="7">
    <source>
        <dbReference type="PROSITE" id="PS50850"/>
    </source>
</evidence>
<evidence type="ECO:0000313" key="9">
    <source>
        <dbReference type="Proteomes" id="UP001174936"/>
    </source>
</evidence>
<keyword evidence="3 5" id="KW-1133">Transmembrane helix</keyword>
<dbReference type="PANTHER" id="PTHR42718">
    <property type="entry name" value="MAJOR FACILITATOR SUPERFAMILY MULTIDRUG TRANSPORTER MFSC"/>
    <property type="match status" value="1"/>
</dbReference>
<feature type="transmembrane region" description="Helical" evidence="5">
    <location>
        <begin position="300"/>
        <end position="318"/>
    </location>
</feature>
<comment type="caution">
    <text evidence="8">The sequence shown here is derived from an EMBL/GenBank/DDBJ whole genome shotgun (WGS) entry which is preliminary data.</text>
</comment>
<evidence type="ECO:0000256" key="4">
    <source>
        <dbReference type="ARBA" id="ARBA00023136"/>
    </source>
</evidence>
<dbReference type="SUPFAM" id="SSF103473">
    <property type="entry name" value="MFS general substrate transporter"/>
    <property type="match status" value="1"/>
</dbReference>
<dbReference type="GO" id="GO:0016020">
    <property type="term" value="C:membrane"/>
    <property type="evidence" value="ECO:0007669"/>
    <property type="project" value="UniProtKB-SubCell"/>
</dbReference>
<dbReference type="GO" id="GO:0022857">
    <property type="term" value="F:transmembrane transporter activity"/>
    <property type="evidence" value="ECO:0007669"/>
    <property type="project" value="InterPro"/>
</dbReference>
<dbReference type="PROSITE" id="PS50850">
    <property type="entry name" value="MFS"/>
    <property type="match status" value="1"/>
</dbReference>
<feature type="transmembrane region" description="Helical" evidence="5">
    <location>
        <begin position="154"/>
        <end position="174"/>
    </location>
</feature>
<feature type="transmembrane region" description="Helical" evidence="5">
    <location>
        <begin position="57"/>
        <end position="77"/>
    </location>
</feature>
<reference evidence="8" key="1">
    <citation type="submission" date="2023-06" db="EMBL/GenBank/DDBJ databases">
        <title>Genome-scale phylogeny and comparative genomics of the fungal order Sordariales.</title>
        <authorList>
            <consortium name="Lawrence Berkeley National Laboratory"/>
            <person name="Hensen N."/>
            <person name="Bonometti L."/>
            <person name="Westerberg I."/>
            <person name="Brannstrom I.O."/>
            <person name="Guillou S."/>
            <person name="Cros-Aarteil S."/>
            <person name="Calhoun S."/>
            <person name="Haridas S."/>
            <person name="Kuo A."/>
            <person name="Mondo S."/>
            <person name="Pangilinan J."/>
            <person name="Riley R."/>
            <person name="Labutti K."/>
            <person name="Andreopoulos B."/>
            <person name="Lipzen A."/>
            <person name="Chen C."/>
            <person name="Yanf M."/>
            <person name="Daum C."/>
            <person name="Ng V."/>
            <person name="Clum A."/>
            <person name="Steindorff A."/>
            <person name="Ohm R."/>
            <person name="Martin F."/>
            <person name="Silar P."/>
            <person name="Natvig D."/>
            <person name="Lalanne C."/>
            <person name="Gautier V."/>
            <person name="Ament-Velasquez S.L."/>
            <person name="Kruys A."/>
            <person name="Hutchinson M.I."/>
            <person name="Powell A.J."/>
            <person name="Barry K."/>
            <person name="Miller A.N."/>
            <person name="Grigoriev I.V."/>
            <person name="Debuchy R."/>
            <person name="Gladieux P."/>
            <person name="Thoren M.H."/>
            <person name="Johannesson H."/>
        </authorList>
    </citation>
    <scope>NUCLEOTIDE SEQUENCE</scope>
    <source>
        <strain evidence="8">SMH2532-1</strain>
    </source>
</reference>
<dbReference type="PANTHER" id="PTHR42718:SF1">
    <property type="entry name" value="LOW AFFINITY AMMONIUM TRANSPORTER"/>
    <property type="match status" value="1"/>
</dbReference>
<organism evidence="8 9">
    <name type="scientific">Cercophora newfieldiana</name>
    <dbReference type="NCBI Taxonomy" id="92897"/>
    <lineage>
        <taxon>Eukaryota</taxon>
        <taxon>Fungi</taxon>
        <taxon>Dikarya</taxon>
        <taxon>Ascomycota</taxon>
        <taxon>Pezizomycotina</taxon>
        <taxon>Sordariomycetes</taxon>
        <taxon>Sordariomycetidae</taxon>
        <taxon>Sordariales</taxon>
        <taxon>Lasiosphaeriaceae</taxon>
        <taxon>Cercophora</taxon>
    </lineage>
</organism>
<comment type="subcellular location">
    <subcellularLocation>
        <location evidence="1">Membrane</location>
        <topology evidence="1">Multi-pass membrane protein</topology>
    </subcellularLocation>
</comment>
<feature type="transmembrane region" description="Helical" evidence="5">
    <location>
        <begin position="28"/>
        <end position="45"/>
    </location>
</feature>
<dbReference type="InterPro" id="IPR011701">
    <property type="entry name" value="MFS"/>
</dbReference>
<proteinExistence type="predicted"/>
<keyword evidence="4 5" id="KW-0472">Membrane</keyword>
<feature type="domain" description="Major facilitator superfamily (MFS) profile" evidence="7">
    <location>
        <begin position="1"/>
        <end position="448"/>
    </location>
</feature>